<dbReference type="InterPro" id="IPR014719">
    <property type="entry name" value="Ribosomal_bL12_C/ClpS-like"/>
</dbReference>
<evidence type="ECO:0000313" key="14">
    <source>
        <dbReference type="Proteomes" id="UP000014500"/>
    </source>
</evidence>
<dbReference type="GO" id="GO:0061630">
    <property type="term" value="F:ubiquitin protein ligase activity"/>
    <property type="evidence" value="ECO:0007669"/>
    <property type="project" value="UniProtKB-UniRule"/>
</dbReference>
<dbReference type="HOGENOM" id="CLU_001801_2_0_1"/>
<evidence type="ECO:0000256" key="1">
    <source>
        <dbReference type="ARBA" id="ARBA00000900"/>
    </source>
</evidence>
<dbReference type="Gene3D" id="3.30.1390.10">
    <property type="match status" value="1"/>
</dbReference>
<dbReference type="SMART" id="SM00396">
    <property type="entry name" value="ZnF_UBR1"/>
    <property type="match status" value="1"/>
</dbReference>
<evidence type="ECO:0000256" key="7">
    <source>
        <dbReference type="ARBA" id="ARBA00022833"/>
    </source>
</evidence>
<comment type="function">
    <text evidence="10">Ubiquitin ligase protein which is a component of the N-end rule pathway. Recognizes and binds to proteins bearing specific N-terminal residues that are destabilizing according to the N-end rule, leading to their ubiquitination and subsequent degradation.</text>
</comment>
<reference evidence="13" key="2">
    <citation type="submission" date="2015-02" db="UniProtKB">
        <authorList>
            <consortium name="EnsemblMetazoa"/>
        </authorList>
    </citation>
    <scope>IDENTIFICATION</scope>
</reference>
<dbReference type="EnsemblMetazoa" id="SMAR012878-RA">
    <property type="protein sequence ID" value="SMAR012878-PA"/>
    <property type="gene ID" value="SMAR012878"/>
</dbReference>
<organism evidence="13 14">
    <name type="scientific">Strigamia maritima</name>
    <name type="common">European centipede</name>
    <name type="synonym">Geophilus maritimus</name>
    <dbReference type="NCBI Taxonomy" id="126957"/>
    <lineage>
        <taxon>Eukaryota</taxon>
        <taxon>Metazoa</taxon>
        <taxon>Ecdysozoa</taxon>
        <taxon>Arthropoda</taxon>
        <taxon>Myriapoda</taxon>
        <taxon>Chilopoda</taxon>
        <taxon>Pleurostigmophora</taxon>
        <taxon>Geophilomorpha</taxon>
        <taxon>Linotaeniidae</taxon>
        <taxon>Strigamia</taxon>
    </lineage>
</organism>
<comment type="catalytic activity">
    <reaction evidence="1 10">
        <text>S-ubiquitinyl-[E2 ubiquitin-conjugating enzyme]-L-cysteine + [acceptor protein]-L-lysine = [E2 ubiquitin-conjugating enzyme]-L-cysteine + N(6)-ubiquitinyl-[acceptor protein]-L-lysine.</text>
        <dbReference type="EC" id="2.3.2.27"/>
    </reaction>
</comment>
<dbReference type="EC" id="2.3.2.27" evidence="10"/>
<evidence type="ECO:0000256" key="4">
    <source>
        <dbReference type="ARBA" id="ARBA00022723"/>
    </source>
</evidence>
<comment type="similarity">
    <text evidence="8 10">Belongs to the E3 ubiquitin-protein ligase UBR1-like family.</text>
</comment>
<name>T1JGA7_STRMM</name>
<dbReference type="Pfam" id="PF22960">
    <property type="entry name" value="WHD_UBR1"/>
    <property type="match status" value="1"/>
</dbReference>
<evidence type="ECO:0000256" key="10">
    <source>
        <dbReference type="RuleBase" id="RU366018"/>
    </source>
</evidence>
<keyword evidence="5 10" id="KW-0863">Zinc-finger</keyword>
<dbReference type="PANTHER" id="PTHR21497">
    <property type="entry name" value="UBIQUITIN LIGASE E3 ALPHA-RELATED"/>
    <property type="match status" value="1"/>
</dbReference>
<dbReference type="EMBL" id="JH432199">
    <property type="status" value="NOT_ANNOTATED_CDS"/>
    <property type="molecule type" value="Genomic_DNA"/>
</dbReference>
<dbReference type="InterPro" id="IPR055194">
    <property type="entry name" value="UBR1-like_WH"/>
</dbReference>
<dbReference type="STRING" id="126957.T1JGA7"/>
<evidence type="ECO:0000256" key="5">
    <source>
        <dbReference type="ARBA" id="ARBA00022771"/>
    </source>
</evidence>
<dbReference type="PANTHER" id="PTHR21497:SF24">
    <property type="entry name" value="E3 UBIQUITIN-PROTEIN LIGASE UBR1"/>
    <property type="match status" value="1"/>
</dbReference>
<dbReference type="Pfam" id="PF02617">
    <property type="entry name" value="ClpS"/>
    <property type="match status" value="1"/>
</dbReference>
<keyword evidence="7 10" id="KW-0862">Zinc</keyword>
<sequence>MANISIADINAENAVKKLLEKFESSQLTKTELRNYWRDVVPLIYSPALRADCLNLVYDEDQARIYLFNTLEQFICNGKPEDVFKQLKALDDPPALCGRVFKTGEPTYSCRDCGMDPTCVLCVDCFKTSEHRNHRYKMSTSGGGGYCDCGDVEAWKTAAFCANHSRMMSPDGGNSPLDRMPADLVARAQFVLNTVLVYCHQMLTWERGVVLAPDLVDNSAQVVDSYTTMLFNDEVHTYEQVINTLHRAIDCPQKEAIDFATMIDREGRSIVRCDRLKQCEEARLSIEKSTTRHGGKALKVLVMHTNVVAHQLFAMRLLTWLQGLIKVSDGLRNLFNSAMLAPSSEVENSILEGVLFADTQLWKSARTQWHQLIIGGMLMDQECKKTFAQLFSRNYPTLMKEFITDDHEHSLSITSLSVQIFTVPTLAHKLVMEDNVLTTLLMTFLQECDQRLNQERKLAFDRSHTNVPFKRAQYILFDLKYILNSRPDNWNNSLRKHFLEGLSKLLTIMNYMQGMDSATRQVGQHMEFEPEWESAFQLHLRLAPVITLVVEWCGSDRVVLIKTYRAALKSLQASHGTMRVIGRELANHSATCIDYDVATQPDSIHLPLSRFVAALHLMLDNYNLSYDSVEFNFTNKPTPEQLLEMPLRTQVMIAQVHAGMWRRNGYSLLNQIFFYHTPKCRSEMLDRDVVMLQTTASLIESNEFLLHLLNKFGLVSWARAEYESDYLKNEDDSIRQAVSLAEEFLRLLITIVSERYLIGVGQVTEEDCIKKEVAQQLCIEPMAHSQLAKTLAENPNHETGMETVINEVASFKKPKGNSKGMYEIKPEWLKVYNPFFYHYTREEQSKAEEAQCKRKKLAGEEECCPPPVPPKFAQSFAMTVNVLQCDIMLHLMSAVLERAANIRSRSFSESQFQKILYLIGCALHEEELYYRDNDPFFSFTGKAFKKGLMVQLEGLVGNARIEAHKDLLNWVVRKMKQVHRLRNEEPNEAMETGDAGGEEDQRSAEAAQEEKRRRAEMAAARRSRIMAQMSTMQKNFIREHAELYEKTKTSEGTSFGSSMDLSESCSGGDDSLQVCLGPKQSTRVVGVQRQTCILCQEDEEIAVNKRTMVLAAFIQKSTVLSKTRGRLLDKPDEFDPIMMPADLFSAPHTSTCSHVMHAVCWQQYVESVLAKERRRPVRFRLHLSFDVDKNEFLCPLCECLSNSIMPLVPQFNPTSSSQATILFDDWLKGLEFATELLTRDSGDIGDGRHKSEEVSSVCRLEEVASYLGEGVGDCFSEVVMKKSLTDVPSLDEILVEMLKIYTQATYTIGLGVNQHPQNKRVPLMTWWSCAYTIHSIEELLRDQGKPLFGELSTRQSDCLAALVRLASFCTTIVDAEMLREHALRLMNAIFDNNWPTGLSLLQVDVLELMVSLMFLLPHLFVRDNKDDLFIPTGGVSEHHVMRLAYSMHLVQLFMSTSLPDPSSAMDTSHATLPACSADENALFEMFMFVRRHSFRSSEGNRPLPTSYQLLQFVQQTSTPFLRCCALFFHYLTGVPSPAALRDPTTAEFEPLKQYLDLPSFDEIWQNERLKALIQKWISCSPTTSNLVSYPLSVNHLVRLPRDYSELINTVSLFTCPNSDGDDSRTPTMCLVCGEMLCSQSYCCQTELDGQLVGACTYHAHFCGAGVGAFLRVRECKVLLLAGKNKGCFISPPYLDDYGETDQGLRRGNPLHLCSVRYKKLHHLWLGHGVAEEIAHALESNSNILSTDWYHL</sequence>
<dbReference type="CDD" id="cd19672">
    <property type="entry name" value="UBR-box_UBR1_like"/>
    <property type="match status" value="1"/>
</dbReference>
<dbReference type="GO" id="GO:0071596">
    <property type="term" value="P:ubiquitin-dependent protein catabolic process via the N-end rule pathway"/>
    <property type="evidence" value="ECO:0007669"/>
    <property type="project" value="UniProtKB-UniRule"/>
</dbReference>
<dbReference type="InterPro" id="IPR039164">
    <property type="entry name" value="UBR1-like"/>
</dbReference>
<keyword evidence="14" id="KW-1185">Reference proteome</keyword>
<dbReference type="FunFam" id="2.10.110.30:FF:000001">
    <property type="entry name" value="E3 ubiquitin-protein ligase UBR2 isoform 1"/>
    <property type="match status" value="1"/>
</dbReference>
<dbReference type="GO" id="GO:0016567">
    <property type="term" value="P:protein ubiquitination"/>
    <property type="evidence" value="ECO:0007669"/>
    <property type="project" value="UniProtKB-UniRule"/>
</dbReference>
<keyword evidence="4 10" id="KW-0479">Metal-binding</keyword>
<dbReference type="InterPro" id="IPR003126">
    <property type="entry name" value="Znf_UBR"/>
</dbReference>
<accession>T1JGA7</accession>
<dbReference type="eggNOG" id="KOG1140">
    <property type="taxonomic scope" value="Eukaryota"/>
</dbReference>
<dbReference type="OMA" id="GEASYMC"/>
<dbReference type="InterPro" id="IPR044046">
    <property type="entry name" value="E3_ligase_UBR-like_C"/>
</dbReference>
<dbReference type="UniPathway" id="UPA00143"/>
<dbReference type="SUPFAM" id="SSF46785">
    <property type="entry name" value="Winged helix' DNA-binding domain"/>
    <property type="match status" value="1"/>
</dbReference>
<feature type="zinc finger region" description="UBR-type" evidence="9">
    <location>
        <begin position="94"/>
        <end position="165"/>
    </location>
</feature>
<evidence type="ECO:0000256" key="3">
    <source>
        <dbReference type="ARBA" id="ARBA00022679"/>
    </source>
</evidence>
<evidence type="ECO:0000313" key="13">
    <source>
        <dbReference type="EnsemblMetazoa" id="SMAR012878-PA"/>
    </source>
</evidence>
<evidence type="ECO:0000256" key="2">
    <source>
        <dbReference type="ARBA" id="ARBA00004906"/>
    </source>
</evidence>
<keyword evidence="3 10" id="KW-0808">Transferase</keyword>
<dbReference type="Proteomes" id="UP000014500">
    <property type="component" value="Unassembled WGS sequence"/>
</dbReference>
<keyword evidence="6 10" id="KW-0833">Ubl conjugation pathway</keyword>
<evidence type="ECO:0000256" key="11">
    <source>
        <dbReference type="SAM" id="MobiDB-lite"/>
    </source>
</evidence>
<dbReference type="InterPro" id="IPR003769">
    <property type="entry name" value="ClpS_core"/>
</dbReference>
<evidence type="ECO:0000256" key="9">
    <source>
        <dbReference type="PROSITE-ProRule" id="PRU00508"/>
    </source>
</evidence>
<proteinExistence type="inferred from homology"/>
<dbReference type="GO" id="GO:0008270">
    <property type="term" value="F:zinc ion binding"/>
    <property type="evidence" value="ECO:0007669"/>
    <property type="project" value="UniProtKB-UniRule"/>
</dbReference>
<dbReference type="PhylomeDB" id="T1JGA7"/>
<dbReference type="Pfam" id="PF18995">
    <property type="entry name" value="PRT6_C"/>
    <property type="match status" value="1"/>
</dbReference>
<feature type="compositionally biased region" description="Basic and acidic residues" evidence="11">
    <location>
        <begin position="998"/>
        <end position="1015"/>
    </location>
</feature>
<dbReference type="Pfam" id="PF02207">
    <property type="entry name" value="zf-UBR"/>
    <property type="match status" value="1"/>
</dbReference>
<evidence type="ECO:0000256" key="8">
    <source>
        <dbReference type="ARBA" id="ARBA00046341"/>
    </source>
</evidence>
<dbReference type="GO" id="GO:0000151">
    <property type="term" value="C:ubiquitin ligase complex"/>
    <property type="evidence" value="ECO:0007669"/>
    <property type="project" value="TreeGrafter"/>
</dbReference>
<evidence type="ECO:0000256" key="6">
    <source>
        <dbReference type="ARBA" id="ARBA00022786"/>
    </source>
</evidence>
<reference evidence="14" key="1">
    <citation type="submission" date="2011-05" db="EMBL/GenBank/DDBJ databases">
        <authorList>
            <person name="Richards S.R."/>
            <person name="Qu J."/>
            <person name="Jiang H."/>
            <person name="Jhangiani S.N."/>
            <person name="Agravi P."/>
            <person name="Goodspeed R."/>
            <person name="Gross S."/>
            <person name="Mandapat C."/>
            <person name="Jackson L."/>
            <person name="Mathew T."/>
            <person name="Pu L."/>
            <person name="Thornton R."/>
            <person name="Saada N."/>
            <person name="Wilczek-Boney K.B."/>
            <person name="Lee S."/>
            <person name="Kovar C."/>
            <person name="Wu Y."/>
            <person name="Scherer S.E."/>
            <person name="Worley K.C."/>
            <person name="Muzny D.M."/>
            <person name="Gibbs R."/>
        </authorList>
    </citation>
    <scope>NUCLEOTIDE SEQUENCE</scope>
    <source>
        <strain evidence="14">Brora</strain>
    </source>
</reference>
<feature type="domain" description="UBR-type" evidence="12">
    <location>
        <begin position="94"/>
        <end position="165"/>
    </location>
</feature>
<dbReference type="PROSITE" id="PS51157">
    <property type="entry name" value="ZF_UBR"/>
    <property type="match status" value="1"/>
</dbReference>
<dbReference type="Gene3D" id="2.10.110.30">
    <property type="match status" value="1"/>
</dbReference>
<evidence type="ECO:0000259" key="12">
    <source>
        <dbReference type="PROSITE" id="PS51157"/>
    </source>
</evidence>
<protein>
    <recommendedName>
        <fullName evidence="10">E3 ubiquitin-protein ligase</fullName>
        <ecNumber evidence="10">2.3.2.27</ecNumber>
    </recommendedName>
</protein>
<dbReference type="GO" id="GO:0005737">
    <property type="term" value="C:cytoplasm"/>
    <property type="evidence" value="ECO:0007669"/>
    <property type="project" value="TreeGrafter"/>
</dbReference>
<dbReference type="SUPFAM" id="SSF54736">
    <property type="entry name" value="ClpS-like"/>
    <property type="match status" value="1"/>
</dbReference>
<dbReference type="InterPro" id="IPR036390">
    <property type="entry name" value="WH_DNA-bd_sf"/>
</dbReference>
<feature type="region of interest" description="Disordered" evidence="11">
    <location>
        <begin position="980"/>
        <end position="1016"/>
    </location>
</feature>
<comment type="pathway">
    <text evidence="2 10">Protein modification; protein ubiquitination.</text>
</comment>